<evidence type="ECO:0000256" key="3">
    <source>
        <dbReference type="ARBA" id="ARBA00022692"/>
    </source>
</evidence>
<dbReference type="InterPro" id="IPR010201">
    <property type="entry name" value="HflK"/>
</dbReference>
<evidence type="ECO:0000313" key="9">
    <source>
        <dbReference type="EMBL" id="QUE51897.1"/>
    </source>
</evidence>
<dbReference type="Pfam" id="PF01145">
    <property type="entry name" value="Band_7"/>
    <property type="match status" value="1"/>
</dbReference>
<dbReference type="PANTHER" id="PTHR43327:SF2">
    <property type="entry name" value="MODULATOR OF FTSH PROTEASE HFLK"/>
    <property type="match status" value="1"/>
</dbReference>
<feature type="region of interest" description="Disordered" evidence="6">
    <location>
        <begin position="351"/>
        <end position="375"/>
    </location>
</feature>
<dbReference type="InterPro" id="IPR050710">
    <property type="entry name" value="Band7/mec-2_domain"/>
</dbReference>
<comment type="similarity">
    <text evidence="2">Belongs to the band 7/mec-2 family. HflK subfamily.</text>
</comment>
<keyword evidence="9" id="KW-0645">Protease</keyword>
<reference evidence="9" key="1">
    <citation type="submission" date="2021-04" db="EMBL/GenBank/DDBJ databases">
        <title>Luteolibacter sp. 32A isolated from the skin of an Anderson's salamander (Ambystoma andersonii).</title>
        <authorList>
            <person name="Spergser J."/>
            <person name="Busse H.-J."/>
        </authorList>
    </citation>
    <scope>NUCLEOTIDE SEQUENCE</scope>
    <source>
        <strain evidence="9">32A</strain>
    </source>
</reference>
<dbReference type="CDD" id="cd03404">
    <property type="entry name" value="SPFH_HflK"/>
    <property type="match status" value="1"/>
</dbReference>
<keyword evidence="10" id="KW-1185">Reference proteome</keyword>
<organism evidence="9 10">
    <name type="scientific">Luteolibacter ambystomatis</name>
    <dbReference type="NCBI Taxonomy" id="2824561"/>
    <lineage>
        <taxon>Bacteria</taxon>
        <taxon>Pseudomonadati</taxon>
        <taxon>Verrucomicrobiota</taxon>
        <taxon>Verrucomicrobiia</taxon>
        <taxon>Verrucomicrobiales</taxon>
        <taxon>Verrucomicrobiaceae</taxon>
        <taxon>Luteolibacter</taxon>
    </lineage>
</organism>
<dbReference type="GO" id="GO:0006508">
    <property type="term" value="P:proteolysis"/>
    <property type="evidence" value="ECO:0007669"/>
    <property type="project" value="UniProtKB-KW"/>
</dbReference>
<dbReference type="GO" id="GO:0008233">
    <property type="term" value="F:peptidase activity"/>
    <property type="evidence" value="ECO:0007669"/>
    <property type="project" value="UniProtKB-KW"/>
</dbReference>
<dbReference type="SUPFAM" id="SSF117892">
    <property type="entry name" value="Band 7/SPFH domain"/>
    <property type="match status" value="1"/>
</dbReference>
<dbReference type="GO" id="GO:0016020">
    <property type="term" value="C:membrane"/>
    <property type="evidence" value="ECO:0007669"/>
    <property type="project" value="UniProtKB-SubCell"/>
</dbReference>
<keyword evidence="4 7" id="KW-1133">Transmembrane helix</keyword>
<evidence type="ECO:0000256" key="6">
    <source>
        <dbReference type="SAM" id="MobiDB-lite"/>
    </source>
</evidence>
<dbReference type="Gene3D" id="3.30.479.30">
    <property type="entry name" value="Band 7 domain"/>
    <property type="match status" value="1"/>
</dbReference>
<feature type="transmembrane region" description="Helical" evidence="7">
    <location>
        <begin position="33"/>
        <end position="50"/>
    </location>
</feature>
<feature type="domain" description="Band 7" evidence="8">
    <location>
        <begin position="49"/>
        <end position="273"/>
    </location>
</feature>
<dbReference type="InterPro" id="IPR001107">
    <property type="entry name" value="Band_7"/>
</dbReference>
<gene>
    <name evidence="9" type="ORF">KBB96_03175</name>
</gene>
<evidence type="ECO:0000259" key="8">
    <source>
        <dbReference type="Pfam" id="PF01145"/>
    </source>
</evidence>
<dbReference type="KEGG" id="lamb:KBB96_03175"/>
<proteinExistence type="inferred from homology"/>
<evidence type="ECO:0000256" key="2">
    <source>
        <dbReference type="ARBA" id="ARBA00006971"/>
    </source>
</evidence>
<comment type="subcellular location">
    <subcellularLocation>
        <location evidence="1">Membrane</location>
        <topology evidence="1">Single-pass membrane protein</topology>
    </subcellularLocation>
</comment>
<accession>A0A975PFZ6</accession>
<dbReference type="PANTHER" id="PTHR43327">
    <property type="entry name" value="STOMATIN-LIKE PROTEIN 2, MITOCHONDRIAL"/>
    <property type="match status" value="1"/>
</dbReference>
<name>A0A975PFZ6_9BACT</name>
<evidence type="ECO:0000313" key="10">
    <source>
        <dbReference type="Proteomes" id="UP000676169"/>
    </source>
</evidence>
<dbReference type="EMBL" id="CP073100">
    <property type="protein sequence ID" value="QUE51897.1"/>
    <property type="molecule type" value="Genomic_DNA"/>
</dbReference>
<sequence>MKREPGQLLIRKEGRWVEALLVLMKRMTAHTRWIFAILLLMYLFSGIRTVESNQQVLVLRFGNLQPDVHGPGLLVGLPEPFDRLLRFDTGKETAIPLDEWKRSDVKTGGPTQPMATAPATNPLGIPIPEADPMSAAANPELDLAATGGSLAPEQQSYTLTKDYNLIQGRFVLRYRIANPFHYTVAGEDVPRLLQRLAYQALSSQLAIHPIDTSLTEGRKILADEAMMRVQSEADRLRLGVGISGLDVMELSPPSQVLAAFEDVVNARQFAKTLYESSRQYQTENVTKAQGDASALIQKAQSDVSQTVGAAQGEAASFNAMLVHYRRDPYLVSSRLLNETLETVMKRAQSRTLLPTGEAAPSLMIDPLPGGSGESQ</sequence>
<dbReference type="InterPro" id="IPR036013">
    <property type="entry name" value="Band_7/SPFH_dom_sf"/>
</dbReference>
<evidence type="ECO:0000256" key="4">
    <source>
        <dbReference type="ARBA" id="ARBA00022989"/>
    </source>
</evidence>
<evidence type="ECO:0000256" key="7">
    <source>
        <dbReference type="SAM" id="Phobius"/>
    </source>
</evidence>
<dbReference type="RefSeq" id="WP_211632163.1">
    <property type="nucleotide sequence ID" value="NZ_CP073100.1"/>
</dbReference>
<dbReference type="AlphaFoldDB" id="A0A975PFZ6"/>
<dbReference type="Proteomes" id="UP000676169">
    <property type="component" value="Chromosome"/>
</dbReference>
<keyword evidence="3 7" id="KW-0812">Transmembrane</keyword>
<keyword evidence="5 7" id="KW-0472">Membrane</keyword>
<evidence type="ECO:0000256" key="5">
    <source>
        <dbReference type="ARBA" id="ARBA00023136"/>
    </source>
</evidence>
<evidence type="ECO:0000256" key="1">
    <source>
        <dbReference type="ARBA" id="ARBA00004167"/>
    </source>
</evidence>
<keyword evidence="9" id="KW-0378">Hydrolase</keyword>
<protein>
    <submittedName>
        <fullName evidence="9">Protease modulator HflK</fullName>
    </submittedName>
</protein>